<keyword evidence="4 7" id="KW-0812">Transmembrane</keyword>
<evidence type="ECO:0000313" key="8">
    <source>
        <dbReference type="EMBL" id="CAD9208229.1"/>
    </source>
</evidence>
<feature type="transmembrane region" description="Helical" evidence="7">
    <location>
        <begin position="175"/>
        <end position="194"/>
    </location>
</feature>
<dbReference type="PRINTS" id="PR00447">
    <property type="entry name" value="NATRESASSCMP"/>
</dbReference>
<evidence type="ECO:0000256" key="1">
    <source>
        <dbReference type="ARBA" id="ARBA00004141"/>
    </source>
</evidence>
<dbReference type="EMBL" id="HBGG01020171">
    <property type="protein sequence ID" value="CAD9208229.1"/>
    <property type="molecule type" value="Transcribed_RNA"/>
</dbReference>
<dbReference type="PANTHER" id="PTHR11706">
    <property type="entry name" value="SOLUTE CARRIER PROTEIN FAMILY 11 MEMBER"/>
    <property type="match status" value="1"/>
</dbReference>
<sequence length="207" mass="22855">MEGFFEMSIPSWVIRLVTRCFAILPAFYVVFTYGPETAAEIIEQAQVVVNFVVPFTVIPLTRFLSSELKMGHFRLSWQLKTACWLSAAVAILLNLLSMCKTIMELQDEVGAGVMYILMAISVSLYVGIAIYLMRRDVMVGQHAQLPPPVGPSRIRDGQSGAAFKNALAAAARVPLMYWGAGIIATGAVASLIWLDMWAPRYNEMVGM</sequence>
<dbReference type="GO" id="GO:0034755">
    <property type="term" value="P:iron ion transmembrane transport"/>
    <property type="evidence" value="ECO:0007669"/>
    <property type="project" value="TreeGrafter"/>
</dbReference>
<evidence type="ECO:0000256" key="2">
    <source>
        <dbReference type="ARBA" id="ARBA00009965"/>
    </source>
</evidence>
<keyword evidence="5 7" id="KW-1133">Transmembrane helix</keyword>
<feature type="transmembrane region" description="Helical" evidence="7">
    <location>
        <begin position="12"/>
        <end position="33"/>
    </location>
</feature>
<dbReference type="InterPro" id="IPR001046">
    <property type="entry name" value="NRAMP_fam"/>
</dbReference>
<feature type="transmembrane region" description="Helical" evidence="7">
    <location>
        <begin position="109"/>
        <end position="132"/>
    </location>
</feature>
<comment type="similarity">
    <text evidence="2">Belongs to the NRAMP (TC 2.A.55) family.</text>
</comment>
<gene>
    <name evidence="8" type="ORF">TCHU04912_LOCUS10466</name>
</gene>
<proteinExistence type="inferred from homology"/>
<organism evidence="8">
    <name type="scientific">Tetraselmis chuii</name>
    <dbReference type="NCBI Taxonomy" id="63592"/>
    <lineage>
        <taxon>Eukaryota</taxon>
        <taxon>Viridiplantae</taxon>
        <taxon>Chlorophyta</taxon>
        <taxon>core chlorophytes</taxon>
        <taxon>Chlorodendrophyceae</taxon>
        <taxon>Chlorodendrales</taxon>
        <taxon>Chlorodendraceae</taxon>
        <taxon>Tetraselmis</taxon>
    </lineage>
</organism>
<evidence type="ECO:0000256" key="6">
    <source>
        <dbReference type="ARBA" id="ARBA00023136"/>
    </source>
</evidence>
<accession>A0A7S1SU68</accession>
<dbReference type="GO" id="GO:0005384">
    <property type="term" value="F:manganese ion transmembrane transporter activity"/>
    <property type="evidence" value="ECO:0007669"/>
    <property type="project" value="TreeGrafter"/>
</dbReference>
<name>A0A7S1SU68_9CHLO</name>
<dbReference type="GO" id="GO:0015086">
    <property type="term" value="F:cadmium ion transmembrane transporter activity"/>
    <property type="evidence" value="ECO:0007669"/>
    <property type="project" value="TreeGrafter"/>
</dbReference>
<dbReference type="PANTHER" id="PTHR11706:SF33">
    <property type="entry name" value="NATURAL RESISTANCE-ASSOCIATED MACROPHAGE PROTEIN 2"/>
    <property type="match status" value="1"/>
</dbReference>
<feature type="transmembrane region" description="Helical" evidence="7">
    <location>
        <begin position="84"/>
        <end position="103"/>
    </location>
</feature>
<keyword evidence="3" id="KW-0813">Transport</keyword>
<evidence type="ECO:0000256" key="3">
    <source>
        <dbReference type="ARBA" id="ARBA00022448"/>
    </source>
</evidence>
<protein>
    <submittedName>
        <fullName evidence="8">Uncharacterized protein</fullName>
    </submittedName>
</protein>
<dbReference type="Pfam" id="PF01566">
    <property type="entry name" value="Nramp"/>
    <property type="match status" value="1"/>
</dbReference>
<comment type="subcellular location">
    <subcellularLocation>
        <location evidence="1">Membrane</location>
        <topology evidence="1">Multi-pass membrane protein</topology>
    </subcellularLocation>
</comment>
<feature type="transmembrane region" description="Helical" evidence="7">
    <location>
        <begin position="45"/>
        <end position="64"/>
    </location>
</feature>
<evidence type="ECO:0000256" key="4">
    <source>
        <dbReference type="ARBA" id="ARBA00022692"/>
    </source>
</evidence>
<evidence type="ECO:0000256" key="5">
    <source>
        <dbReference type="ARBA" id="ARBA00022989"/>
    </source>
</evidence>
<keyword evidence="6 7" id="KW-0472">Membrane</keyword>
<reference evidence="8" key="1">
    <citation type="submission" date="2021-01" db="EMBL/GenBank/DDBJ databases">
        <authorList>
            <person name="Corre E."/>
            <person name="Pelletier E."/>
            <person name="Niang G."/>
            <person name="Scheremetjew M."/>
            <person name="Finn R."/>
            <person name="Kale V."/>
            <person name="Holt S."/>
            <person name="Cochrane G."/>
            <person name="Meng A."/>
            <person name="Brown T."/>
            <person name="Cohen L."/>
        </authorList>
    </citation>
    <scope>NUCLEOTIDE SEQUENCE</scope>
    <source>
        <strain evidence="8">PLY429</strain>
    </source>
</reference>
<dbReference type="AlphaFoldDB" id="A0A7S1SU68"/>
<evidence type="ECO:0000256" key="7">
    <source>
        <dbReference type="SAM" id="Phobius"/>
    </source>
</evidence>
<dbReference type="GO" id="GO:0005886">
    <property type="term" value="C:plasma membrane"/>
    <property type="evidence" value="ECO:0007669"/>
    <property type="project" value="TreeGrafter"/>
</dbReference>